<evidence type="ECO:0000256" key="14">
    <source>
        <dbReference type="ARBA" id="ARBA00049255"/>
    </source>
</evidence>
<dbReference type="GO" id="GO:0000049">
    <property type="term" value="F:tRNA binding"/>
    <property type="evidence" value="ECO:0007669"/>
    <property type="project" value="UniProtKB-UniRule"/>
</dbReference>
<dbReference type="STRING" id="1817768.A3A87_00815"/>
<dbReference type="InterPro" id="IPR005147">
    <property type="entry name" value="tRNA_synthase_B5-dom"/>
</dbReference>
<dbReference type="EMBL" id="MFTC01000018">
    <property type="protein sequence ID" value="OGI52355.1"/>
    <property type="molecule type" value="Genomic_DNA"/>
</dbReference>
<keyword evidence="7 15" id="KW-0479">Metal-binding</keyword>
<dbReference type="InterPro" id="IPR005121">
    <property type="entry name" value="Fdx_antiC-bd"/>
</dbReference>
<dbReference type="CDD" id="cd02796">
    <property type="entry name" value="tRNA_bind_bactPheRS"/>
    <property type="match status" value="1"/>
</dbReference>
<dbReference type="SUPFAM" id="SSF46955">
    <property type="entry name" value="Putative DNA-binding domain"/>
    <property type="match status" value="1"/>
</dbReference>
<dbReference type="InterPro" id="IPR020825">
    <property type="entry name" value="Phe-tRNA_synthase-like_B3/B4"/>
</dbReference>
<gene>
    <name evidence="15" type="primary">pheT</name>
    <name evidence="20" type="ORF">A3A87_00815</name>
</gene>
<keyword evidence="13 15" id="KW-0030">Aminoacyl-tRNA synthetase</keyword>
<dbReference type="PROSITE" id="PS51483">
    <property type="entry name" value="B5"/>
    <property type="match status" value="1"/>
</dbReference>
<evidence type="ECO:0000313" key="20">
    <source>
        <dbReference type="EMBL" id="OGI52355.1"/>
    </source>
</evidence>
<dbReference type="HAMAP" id="MF_00283">
    <property type="entry name" value="Phe_tRNA_synth_beta1"/>
    <property type="match status" value="1"/>
</dbReference>
<dbReference type="SMART" id="SM00874">
    <property type="entry name" value="B5"/>
    <property type="match status" value="1"/>
</dbReference>
<dbReference type="Pfam" id="PF01588">
    <property type="entry name" value="tRNA_bind"/>
    <property type="match status" value="1"/>
</dbReference>
<dbReference type="FunFam" id="2.40.50.140:FF:000045">
    <property type="entry name" value="Phenylalanine--tRNA ligase beta subunit"/>
    <property type="match status" value="1"/>
</dbReference>
<dbReference type="GO" id="GO:0009328">
    <property type="term" value="C:phenylalanine-tRNA ligase complex"/>
    <property type="evidence" value="ECO:0007669"/>
    <property type="project" value="TreeGrafter"/>
</dbReference>
<keyword evidence="10 15" id="KW-0460">Magnesium</keyword>
<feature type="domain" description="B5" evidence="19">
    <location>
        <begin position="401"/>
        <end position="476"/>
    </location>
</feature>
<keyword evidence="11 16" id="KW-0694">RNA-binding</keyword>
<evidence type="ECO:0000256" key="9">
    <source>
        <dbReference type="ARBA" id="ARBA00022840"/>
    </source>
</evidence>
<dbReference type="AlphaFoldDB" id="A0A1F6U4P8"/>
<evidence type="ECO:0000256" key="3">
    <source>
        <dbReference type="ARBA" id="ARBA00011209"/>
    </source>
</evidence>
<name>A0A1F6U4P8_9PROT</name>
<comment type="catalytic activity">
    <reaction evidence="14 15">
        <text>tRNA(Phe) + L-phenylalanine + ATP = L-phenylalanyl-tRNA(Phe) + AMP + diphosphate + H(+)</text>
        <dbReference type="Rhea" id="RHEA:19413"/>
        <dbReference type="Rhea" id="RHEA-COMP:9668"/>
        <dbReference type="Rhea" id="RHEA-COMP:9699"/>
        <dbReference type="ChEBI" id="CHEBI:15378"/>
        <dbReference type="ChEBI" id="CHEBI:30616"/>
        <dbReference type="ChEBI" id="CHEBI:33019"/>
        <dbReference type="ChEBI" id="CHEBI:58095"/>
        <dbReference type="ChEBI" id="CHEBI:78442"/>
        <dbReference type="ChEBI" id="CHEBI:78531"/>
        <dbReference type="ChEBI" id="CHEBI:456215"/>
        <dbReference type="EC" id="6.1.1.20"/>
    </reaction>
</comment>
<keyword evidence="5 16" id="KW-0820">tRNA-binding</keyword>
<dbReference type="GO" id="GO:0005524">
    <property type="term" value="F:ATP binding"/>
    <property type="evidence" value="ECO:0007669"/>
    <property type="project" value="UniProtKB-UniRule"/>
</dbReference>
<dbReference type="Pfam" id="PF03484">
    <property type="entry name" value="B5"/>
    <property type="match status" value="1"/>
</dbReference>
<dbReference type="CDD" id="cd00769">
    <property type="entry name" value="PheRS_beta_core"/>
    <property type="match status" value="1"/>
</dbReference>
<dbReference type="FunFam" id="3.30.930.10:FF:000022">
    <property type="entry name" value="Phenylalanine--tRNA ligase beta subunit"/>
    <property type="match status" value="1"/>
</dbReference>
<dbReference type="InterPro" id="IPR045060">
    <property type="entry name" value="Phe-tRNA-ligase_IIc_bsu"/>
</dbReference>
<protein>
    <recommendedName>
        <fullName evidence="15">Phenylalanine--tRNA ligase beta subunit</fullName>
        <ecNumber evidence="15">6.1.1.20</ecNumber>
    </recommendedName>
    <alternativeName>
        <fullName evidence="15">Phenylalanyl-tRNA synthetase beta subunit</fullName>
        <shortName evidence="15">PheRS</shortName>
    </alternativeName>
</protein>
<dbReference type="SMART" id="SM00873">
    <property type="entry name" value="B3_4"/>
    <property type="match status" value="1"/>
</dbReference>
<dbReference type="PROSITE" id="PS50886">
    <property type="entry name" value="TRBD"/>
    <property type="match status" value="1"/>
</dbReference>
<comment type="caution">
    <text evidence="20">The sequence shown here is derived from an EMBL/GenBank/DDBJ whole genome shotgun (WGS) entry which is preliminary data.</text>
</comment>
<evidence type="ECO:0000259" key="17">
    <source>
        <dbReference type="PROSITE" id="PS50886"/>
    </source>
</evidence>
<keyword evidence="4 15" id="KW-0963">Cytoplasm</keyword>
<dbReference type="FunFam" id="3.30.70.380:FF:000001">
    <property type="entry name" value="Phenylalanine--tRNA ligase beta subunit"/>
    <property type="match status" value="1"/>
</dbReference>
<evidence type="ECO:0000256" key="4">
    <source>
        <dbReference type="ARBA" id="ARBA00022490"/>
    </source>
</evidence>
<evidence type="ECO:0000256" key="7">
    <source>
        <dbReference type="ARBA" id="ARBA00022723"/>
    </source>
</evidence>
<feature type="binding site" evidence="15">
    <location>
        <position position="463"/>
    </location>
    <ligand>
        <name>Mg(2+)</name>
        <dbReference type="ChEBI" id="CHEBI:18420"/>
        <note>shared with alpha subunit</note>
    </ligand>
</feature>
<evidence type="ECO:0000256" key="8">
    <source>
        <dbReference type="ARBA" id="ARBA00022741"/>
    </source>
</evidence>
<evidence type="ECO:0000256" key="6">
    <source>
        <dbReference type="ARBA" id="ARBA00022598"/>
    </source>
</evidence>
<dbReference type="GO" id="GO:0006432">
    <property type="term" value="P:phenylalanyl-tRNA aminoacylation"/>
    <property type="evidence" value="ECO:0007669"/>
    <property type="project" value="UniProtKB-UniRule"/>
</dbReference>
<dbReference type="Gene3D" id="3.30.930.10">
    <property type="entry name" value="Bira Bifunctional Protein, Domain 2"/>
    <property type="match status" value="1"/>
</dbReference>
<comment type="similarity">
    <text evidence="2 15">Belongs to the phenylalanyl-tRNA synthetase beta subunit family. Type 1 subfamily.</text>
</comment>
<feature type="binding site" evidence="15">
    <location>
        <position position="464"/>
    </location>
    <ligand>
        <name>Mg(2+)</name>
        <dbReference type="ChEBI" id="CHEBI:18420"/>
        <note>shared with alpha subunit</note>
    </ligand>
</feature>
<dbReference type="FunFam" id="3.30.56.10:FF:000002">
    <property type="entry name" value="Phenylalanine--tRNA ligase beta subunit"/>
    <property type="match status" value="1"/>
</dbReference>
<dbReference type="Pfam" id="PF03147">
    <property type="entry name" value="FDX-ACB"/>
    <property type="match status" value="1"/>
</dbReference>
<dbReference type="InterPro" id="IPR005146">
    <property type="entry name" value="B3/B4_tRNA-bd"/>
</dbReference>
<dbReference type="InterPro" id="IPR033714">
    <property type="entry name" value="tRNA_bind_bactPheRS"/>
</dbReference>
<dbReference type="InterPro" id="IPR041616">
    <property type="entry name" value="PheRS_beta_core"/>
</dbReference>
<dbReference type="SUPFAM" id="SSF55681">
    <property type="entry name" value="Class II aaRS and biotin synthetases"/>
    <property type="match status" value="1"/>
</dbReference>
<dbReference type="PANTHER" id="PTHR10947">
    <property type="entry name" value="PHENYLALANYL-TRNA SYNTHETASE BETA CHAIN AND LEUCINE-RICH REPEAT-CONTAINING PROTEIN 47"/>
    <property type="match status" value="1"/>
</dbReference>
<evidence type="ECO:0000256" key="2">
    <source>
        <dbReference type="ARBA" id="ARBA00008653"/>
    </source>
</evidence>
<dbReference type="Gene3D" id="3.30.56.10">
    <property type="match status" value="2"/>
</dbReference>
<evidence type="ECO:0000259" key="19">
    <source>
        <dbReference type="PROSITE" id="PS51483"/>
    </source>
</evidence>
<evidence type="ECO:0000256" key="16">
    <source>
        <dbReference type="PROSITE-ProRule" id="PRU00209"/>
    </source>
</evidence>
<dbReference type="InterPro" id="IPR045864">
    <property type="entry name" value="aa-tRNA-synth_II/BPL/LPL"/>
</dbReference>
<proteinExistence type="inferred from homology"/>
<keyword evidence="12 15" id="KW-0648">Protein biosynthesis</keyword>
<dbReference type="EC" id="6.1.1.20" evidence="15"/>
<evidence type="ECO:0000256" key="11">
    <source>
        <dbReference type="ARBA" id="ARBA00022884"/>
    </source>
</evidence>
<dbReference type="InterPro" id="IPR004532">
    <property type="entry name" value="Phe-tRNA-ligase_IIc_bsu_bact"/>
</dbReference>
<reference evidence="20 21" key="1">
    <citation type="journal article" date="2016" name="Nat. Commun.">
        <title>Thousands of microbial genomes shed light on interconnected biogeochemical processes in an aquifer system.</title>
        <authorList>
            <person name="Anantharaman K."/>
            <person name="Brown C.T."/>
            <person name="Hug L.A."/>
            <person name="Sharon I."/>
            <person name="Castelle C.J."/>
            <person name="Probst A.J."/>
            <person name="Thomas B.C."/>
            <person name="Singh A."/>
            <person name="Wilkins M.J."/>
            <person name="Karaoz U."/>
            <person name="Brodie E.L."/>
            <person name="Williams K.H."/>
            <person name="Hubbard S.S."/>
            <person name="Banfield J.F."/>
        </authorList>
    </citation>
    <scope>NUCLEOTIDE SEQUENCE [LARGE SCALE GENOMIC DNA]</scope>
</reference>
<keyword evidence="8 15" id="KW-0547">Nucleotide-binding</keyword>
<dbReference type="GO" id="GO:0000287">
    <property type="term" value="F:magnesium ion binding"/>
    <property type="evidence" value="ECO:0007669"/>
    <property type="project" value="UniProtKB-UniRule"/>
</dbReference>
<dbReference type="SUPFAM" id="SSF50249">
    <property type="entry name" value="Nucleic acid-binding proteins"/>
    <property type="match status" value="1"/>
</dbReference>
<accession>A0A1F6U4P8</accession>
<dbReference type="Proteomes" id="UP000179037">
    <property type="component" value="Unassembled WGS sequence"/>
</dbReference>
<evidence type="ECO:0000313" key="21">
    <source>
        <dbReference type="Proteomes" id="UP000179037"/>
    </source>
</evidence>
<sequence>MKLSEKWLREWVSPRLDRKALADRLTMAGLEVGAMEPVAPKLDKVVVGRIESITAHPSADKLRLCRVGIGKDKTLDIVCGAANAAIGMLAPVALEGATLPNGMKIRHTEIRGVASYGMLCSAQELGLAESADGLLALDDDAKPGASLTEYLGLDDVSLEVDLTPNRGDCLSVAGLARELAAITGAKIKSHAIKPAKPRHRQRITVKLDAQQDCPHYIGRVLTGINSHAVTPMWMKEKLRRSGIRSIHPVVDITNYVMIELGQPMHAFDLSKIHGSIRVRHAAKNESLVLLDGNRLTPKPGSLLIADDVQSLALAGIMGGMDSAVSNTTSDLFLESAWFRPETISVRSREHGLQTESSYRFERGVDPALQQLAMERATALLLAVVGGKPGPLIEQTVKRHLPRISPVSLRRERISKLLGLDIPAKDVENILKRLGMKLRKAGNKWTVTPPSHRFDIGREVDLIEEIARLHGYDRIPSRRPRMETAASPVPESDVGESRLRSGLIDRDYQEIVTYSFVDPAIQTLVDPQVPPARLANPISAEMAVMRTSLWPGLLQTILYNQNRQQTRARFFEMGGVFLPQGQNFHQEAMLAGATYGEAMAEQWGLPRRLIDFHDTKADVEALLALAGIEQNVHFQPGQHPALHPGQTAEIQLEGSRIGLIGVLHPEVQSRLGLDRPVVLFELKLSALRNGKIPNFHEFSRFPSIRRDLAILVEESTPAQTVLDCVQKAAGGLLVNLELFDEYRGKGIDSGRKSLALGLTLQDSSRTLNEDDVERVLAEVMSALKSRLGAQPRQ</sequence>
<dbReference type="SUPFAM" id="SSF56037">
    <property type="entry name" value="PheT/TilS domain"/>
    <property type="match status" value="1"/>
</dbReference>
<feature type="binding site" evidence="15">
    <location>
        <position position="460"/>
    </location>
    <ligand>
        <name>Mg(2+)</name>
        <dbReference type="ChEBI" id="CHEBI:18420"/>
        <note>shared with alpha subunit</note>
    </ligand>
</feature>
<comment type="cofactor">
    <cofactor evidence="15">
        <name>Mg(2+)</name>
        <dbReference type="ChEBI" id="CHEBI:18420"/>
    </cofactor>
    <text evidence="15">Binds 2 magnesium ions per tetramer.</text>
</comment>
<dbReference type="InterPro" id="IPR009061">
    <property type="entry name" value="DNA-bd_dom_put_sf"/>
</dbReference>
<evidence type="ECO:0000256" key="12">
    <source>
        <dbReference type="ARBA" id="ARBA00022917"/>
    </source>
</evidence>
<keyword evidence="9 15" id="KW-0067">ATP-binding</keyword>
<feature type="domain" description="TRNA-binding" evidence="17">
    <location>
        <begin position="39"/>
        <end position="148"/>
    </location>
</feature>
<dbReference type="PANTHER" id="PTHR10947:SF0">
    <property type="entry name" value="PHENYLALANINE--TRNA LIGASE BETA SUBUNIT"/>
    <property type="match status" value="1"/>
</dbReference>
<dbReference type="PROSITE" id="PS51447">
    <property type="entry name" value="FDX_ACB"/>
    <property type="match status" value="1"/>
</dbReference>
<evidence type="ECO:0000256" key="15">
    <source>
        <dbReference type="HAMAP-Rule" id="MF_00283"/>
    </source>
</evidence>
<dbReference type="Pfam" id="PF03483">
    <property type="entry name" value="B3_4"/>
    <property type="match status" value="1"/>
</dbReference>
<evidence type="ECO:0000256" key="5">
    <source>
        <dbReference type="ARBA" id="ARBA00022555"/>
    </source>
</evidence>
<evidence type="ECO:0000256" key="1">
    <source>
        <dbReference type="ARBA" id="ARBA00004496"/>
    </source>
</evidence>
<evidence type="ECO:0000256" key="10">
    <source>
        <dbReference type="ARBA" id="ARBA00022842"/>
    </source>
</evidence>
<keyword evidence="6 15" id="KW-0436">Ligase</keyword>
<evidence type="ECO:0000256" key="13">
    <source>
        <dbReference type="ARBA" id="ARBA00023146"/>
    </source>
</evidence>
<dbReference type="Pfam" id="PF17759">
    <property type="entry name" value="tRNA_synthFbeta"/>
    <property type="match status" value="1"/>
</dbReference>
<comment type="subcellular location">
    <subcellularLocation>
        <location evidence="1 15">Cytoplasm</location>
    </subcellularLocation>
</comment>
<dbReference type="InterPro" id="IPR036690">
    <property type="entry name" value="Fdx_antiC-bd_sf"/>
</dbReference>
<dbReference type="Gene3D" id="3.50.40.10">
    <property type="entry name" value="Phenylalanyl-trna Synthetase, Chain B, domain 3"/>
    <property type="match status" value="1"/>
</dbReference>
<dbReference type="InterPro" id="IPR012340">
    <property type="entry name" value="NA-bd_OB-fold"/>
</dbReference>
<dbReference type="Gene3D" id="2.40.50.140">
    <property type="entry name" value="Nucleic acid-binding proteins"/>
    <property type="match status" value="1"/>
</dbReference>
<dbReference type="GO" id="GO:0004826">
    <property type="term" value="F:phenylalanine-tRNA ligase activity"/>
    <property type="evidence" value="ECO:0007669"/>
    <property type="project" value="UniProtKB-UniRule"/>
</dbReference>
<evidence type="ECO:0000259" key="18">
    <source>
        <dbReference type="PROSITE" id="PS51447"/>
    </source>
</evidence>
<feature type="binding site" evidence="15">
    <location>
        <position position="454"/>
    </location>
    <ligand>
        <name>Mg(2+)</name>
        <dbReference type="ChEBI" id="CHEBI:18420"/>
        <note>shared with alpha subunit</note>
    </ligand>
</feature>
<dbReference type="NCBIfam" id="TIGR00472">
    <property type="entry name" value="pheT_bact"/>
    <property type="match status" value="1"/>
</dbReference>
<dbReference type="SUPFAM" id="SSF54991">
    <property type="entry name" value="Anticodon-binding domain of PheRS"/>
    <property type="match status" value="1"/>
</dbReference>
<organism evidence="20 21">
    <name type="scientific">Candidatus Muproteobacteria bacterium RIFCSPLOWO2_01_FULL_60_18</name>
    <dbReference type="NCBI Taxonomy" id="1817768"/>
    <lineage>
        <taxon>Bacteria</taxon>
        <taxon>Pseudomonadati</taxon>
        <taxon>Pseudomonadota</taxon>
        <taxon>Candidatus Muproteobacteria</taxon>
    </lineage>
</organism>
<comment type="subunit">
    <text evidence="3 15">Tetramer of two alpha and two beta subunits.</text>
</comment>
<dbReference type="InterPro" id="IPR002547">
    <property type="entry name" value="tRNA-bd_dom"/>
</dbReference>
<dbReference type="Gene3D" id="3.30.70.380">
    <property type="entry name" value="Ferrodoxin-fold anticodon-binding domain"/>
    <property type="match status" value="1"/>
</dbReference>
<dbReference type="SMART" id="SM00896">
    <property type="entry name" value="FDX-ACB"/>
    <property type="match status" value="1"/>
</dbReference>
<dbReference type="NCBIfam" id="NF045760">
    <property type="entry name" value="YtpR"/>
    <property type="match status" value="1"/>
</dbReference>
<feature type="domain" description="FDX-ACB" evidence="18">
    <location>
        <begin position="698"/>
        <end position="791"/>
    </location>
</feature>
<dbReference type="FunFam" id="3.50.40.10:FF:000001">
    <property type="entry name" value="Phenylalanine--tRNA ligase beta subunit"/>
    <property type="match status" value="1"/>
</dbReference>